<feature type="chain" id="PRO_5031169450" description="Gfo/Idh/MocA-like oxidoreductase N-terminal domain-containing protein" evidence="2">
    <location>
        <begin position="27"/>
        <end position="419"/>
    </location>
</feature>
<dbReference type="GO" id="GO:0000166">
    <property type="term" value="F:nucleotide binding"/>
    <property type="evidence" value="ECO:0007669"/>
    <property type="project" value="InterPro"/>
</dbReference>
<dbReference type="PANTHER" id="PTHR42840:SF3">
    <property type="entry name" value="BINDING ROSSMANN FOLD OXIDOREDUCTASE, PUTATIVE (AFU_ORTHOLOGUE AFUA_2G10240)-RELATED"/>
    <property type="match status" value="1"/>
</dbReference>
<dbReference type="GO" id="GO:0005737">
    <property type="term" value="C:cytoplasm"/>
    <property type="evidence" value="ECO:0007669"/>
    <property type="project" value="TreeGrafter"/>
</dbReference>
<evidence type="ECO:0000313" key="4">
    <source>
        <dbReference type="EMBL" id="CAD8543800.1"/>
    </source>
</evidence>
<protein>
    <recommendedName>
        <fullName evidence="3">Gfo/Idh/MocA-like oxidoreductase N-terminal domain-containing protein</fullName>
    </recommendedName>
</protein>
<gene>
    <name evidence="4" type="ORF">CLEP1334_LOCUS19087</name>
</gene>
<reference evidence="4" key="1">
    <citation type="submission" date="2021-01" db="EMBL/GenBank/DDBJ databases">
        <authorList>
            <person name="Corre E."/>
            <person name="Pelletier E."/>
            <person name="Niang G."/>
            <person name="Scheremetjew M."/>
            <person name="Finn R."/>
            <person name="Kale V."/>
            <person name="Holt S."/>
            <person name="Cochrane G."/>
            <person name="Meng A."/>
            <person name="Brown T."/>
            <person name="Cohen L."/>
        </authorList>
    </citation>
    <scope>NUCLEOTIDE SEQUENCE</scope>
    <source>
        <strain evidence="4">RCC1130</strain>
    </source>
</reference>
<dbReference type="GO" id="GO:0006740">
    <property type="term" value="P:NADPH regeneration"/>
    <property type="evidence" value="ECO:0007669"/>
    <property type="project" value="TreeGrafter"/>
</dbReference>
<keyword evidence="1" id="KW-0560">Oxidoreductase</keyword>
<dbReference type="Pfam" id="PF01408">
    <property type="entry name" value="GFO_IDH_MocA"/>
    <property type="match status" value="1"/>
</dbReference>
<evidence type="ECO:0000259" key="3">
    <source>
        <dbReference type="Pfam" id="PF01408"/>
    </source>
</evidence>
<keyword evidence="2" id="KW-0732">Signal</keyword>
<feature type="signal peptide" evidence="2">
    <location>
        <begin position="1"/>
        <end position="26"/>
    </location>
</feature>
<dbReference type="SUPFAM" id="SSF51735">
    <property type="entry name" value="NAD(P)-binding Rossmann-fold domains"/>
    <property type="match status" value="1"/>
</dbReference>
<evidence type="ECO:0000256" key="1">
    <source>
        <dbReference type="ARBA" id="ARBA00023002"/>
    </source>
</evidence>
<proteinExistence type="predicted"/>
<organism evidence="4">
    <name type="scientific">Calcidiscus leptoporus</name>
    <dbReference type="NCBI Taxonomy" id="127549"/>
    <lineage>
        <taxon>Eukaryota</taxon>
        <taxon>Haptista</taxon>
        <taxon>Haptophyta</taxon>
        <taxon>Prymnesiophyceae</taxon>
        <taxon>Coccolithales</taxon>
        <taxon>Calcidiscaceae</taxon>
        <taxon>Calcidiscus</taxon>
    </lineage>
</organism>
<dbReference type="Gene3D" id="3.40.50.720">
    <property type="entry name" value="NAD(P)-binding Rossmann-like Domain"/>
    <property type="match status" value="1"/>
</dbReference>
<sequence>MGISTFARVPMSSAHLVLLLAAQSAGSSIGLSKIIHADRPAAALSSPLGSLLSLRGGATKCDVWLIGCGVPKRGMGWYHAKQILEGDIDTAQLTAVVEPWFLGNGAESPPGQTFGVWAKEMAETYGTTFCKSIDELEVTGPTLALISGRTADNPRLLKEVIDKGVSAVYLEKPGAPTVAELEEMREYAKSKGVPVYMGYNKNVTPYVRKALEEAKKCPGSQTTYVHNNAYTIDQLPECFERNAEGMLKNMAIHELALLATYWGVTVENIESVTPDADFSSMLTLTGPSGKEFTDFSKIGFTVKTKTGNTITLQIDRCGSDSGGNSIAIVSKDGKEVFRAETPDEELQKYCAEASKADPEMMPYFFLQSDDYKTLKDLATSHVLSGDQGAPEGMATIEIAVEALRVAEYLTPVLQAALKA</sequence>
<evidence type="ECO:0000256" key="2">
    <source>
        <dbReference type="SAM" id="SignalP"/>
    </source>
</evidence>
<dbReference type="PANTHER" id="PTHR42840">
    <property type="entry name" value="NAD(P)-BINDING ROSSMANN-FOLD SUPERFAMILY PROTEIN-RELATED"/>
    <property type="match status" value="1"/>
</dbReference>
<feature type="domain" description="Gfo/Idh/MocA-like oxidoreductase N-terminal" evidence="3">
    <location>
        <begin position="118"/>
        <end position="199"/>
    </location>
</feature>
<dbReference type="InterPro" id="IPR036291">
    <property type="entry name" value="NAD(P)-bd_dom_sf"/>
</dbReference>
<dbReference type="InterPro" id="IPR000683">
    <property type="entry name" value="Gfo/Idh/MocA-like_OxRdtase_N"/>
</dbReference>
<dbReference type="AlphaFoldDB" id="A0A7S0J822"/>
<name>A0A7S0J822_9EUKA</name>
<dbReference type="EMBL" id="HBER01037703">
    <property type="protein sequence ID" value="CAD8543800.1"/>
    <property type="molecule type" value="Transcribed_RNA"/>
</dbReference>
<accession>A0A7S0J822</accession>
<dbReference type="GO" id="GO:0016491">
    <property type="term" value="F:oxidoreductase activity"/>
    <property type="evidence" value="ECO:0007669"/>
    <property type="project" value="UniProtKB-KW"/>
</dbReference>